<feature type="region of interest" description="Disordered" evidence="1">
    <location>
        <begin position="1"/>
        <end position="140"/>
    </location>
</feature>
<evidence type="ECO:0000313" key="2">
    <source>
        <dbReference type="EMBL" id="CDG33059.1"/>
    </source>
</evidence>
<feature type="compositionally biased region" description="Gly residues" evidence="1">
    <location>
        <begin position="411"/>
        <end position="422"/>
    </location>
</feature>
<name>A0A7U7G4P5_9PROT</name>
<reference evidence="2 3" key="1">
    <citation type="journal article" date="2014" name="Genome Biol. Evol.">
        <title>Acetic acid bacteria genomes reveal functional traits for adaptation to life in insect guts.</title>
        <authorList>
            <person name="Chouaia B."/>
            <person name="Gaiarsa S."/>
            <person name="Crotti E."/>
            <person name="Comandatore F."/>
            <person name="Degli Esposti M."/>
            <person name="Ricci I."/>
            <person name="Alma A."/>
            <person name="Favia G."/>
            <person name="Bandi C."/>
            <person name="Daffonchio D."/>
        </authorList>
    </citation>
    <scope>NUCLEOTIDE SEQUENCE [LARGE SCALE GENOMIC DNA]</scope>
    <source>
        <strain evidence="3">AM169</strain>
    </source>
</reference>
<organism evidence="2 3">
    <name type="scientific">Parasaccharibacter apium</name>
    <dbReference type="NCBI Taxonomy" id="1510841"/>
    <lineage>
        <taxon>Bacteria</taxon>
        <taxon>Pseudomonadati</taxon>
        <taxon>Pseudomonadota</taxon>
        <taxon>Alphaproteobacteria</taxon>
        <taxon>Acetobacterales</taxon>
        <taxon>Acetobacteraceae</taxon>
        <taxon>Parasaccharibacter</taxon>
    </lineage>
</organism>
<evidence type="ECO:0000313" key="3">
    <source>
        <dbReference type="Proteomes" id="UP000027590"/>
    </source>
</evidence>
<proteinExistence type="predicted"/>
<feature type="region of interest" description="Disordered" evidence="1">
    <location>
        <begin position="383"/>
        <end position="425"/>
    </location>
</feature>
<feature type="region of interest" description="Disordered" evidence="1">
    <location>
        <begin position="268"/>
        <end position="291"/>
    </location>
</feature>
<comment type="caution">
    <text evidence="2">The sequence shown here is derived from an EMBL/GenBank/DDBJ whole genome shotgun (WGS) entry which is preliminary data.</text>
</comment>
<feature type="compositionally biased region" description="Low complexity" evidence="1">
    <location>
        <begin position="1"/>
        <end position="36"/>
    </location>
</feature>
<reference evidence="2 3" key="2">
    <citation type="journal article" date="2014" name="PLoS ONE">
        <title>Evolution of mitochondria reconstructed from the energy metabolism of living bacteria.</title>
        <authorList>
            <person name="Degli Esposti M."/>
            <person name="Chouaia B."/>
            <person name="Comandatore F."/>
            <person name="Crotti E."/>
            <person name="Sassera D."/>
            <person name="Lievens P.M."/>
            <person name="Daffonchio D."/>
            <person name="Bandi C."/>
        </authorList>
    </citation>
    <scope>NUCLEOTIDE SEQUENCE [LARGE SCALE GENOMIC DNA]</scope>
    <source>
        <strain evidence="3">AM169</strain>
    </source>
</reference>
<feature type="compositionally biased region" description="Low complexity" evidence="1">
    <location>
        <begin position="574"/>
        <end position="591"/>
    </location>
</feature>
<feature type="compositionally biased region" description="Polar residues" evidence="1">
    <location>
        <begin position="269"/>
        <end position="278"/>
    </location>
</feature>
<protein>
    <submittedName>
        <fullName evidence="2">Uncharacterized protein</fullName>
    </submittedName>
</protein>
<feature type="region of interest" description="Disordered" evidence="1">
    <location>
        <begin position="348"/>
        <end position="368"/>
    </location>
</feature>
<dbReference type="Proteomes" id="UP000027590">
    <property type="component" value="Unassembled WGS sequence"/>
</dbReference>
<feature type="region of interest" description="Disordered" evidence="1">
    <location>
        <begin position="170"/>
        <end position="196"/>
    </location>
</feature>
<feature type="region of interest" description="Disordered" evidence="1">
    <location>
        <begin position="562"/>
        <end position="633"/>
    </location>
</feature>
<dbReference type="AlphaFoldDB" id="A0A7U7G4P5"/>
<accession>A0A7U7G4P5</accession>
<dbReference type="EMBL" id="CBLY010000002">
    <property type="protein sequence ID" value="CDG33059.1"/>
    <property type="molecule type" value="Genomic_DNA"/>
</dbReference>
<gene>
    <name evidence="2" type="ORF">SACS_0321</name>
</gene>
<sequence>MVMPRPSLSSLPLPSVGGSRSSAAMSAGRGAVRSSSGGKGFAGVLAGQTPSDHDGADVPSSDQDQPKAAAPHTGGTDGTDRGDRSQGRSSAPAAGAHEDQTASSPADRGDGADGSQKADTSAKAAPHADRQMTGDQSSHDGVAAEGLATQSLSLAAFMASPQVSMVTMEAGQPQSGPAGGGTATAMPSSSLGQMTGGRSDAGVAALAGLGTVPAGGEASMASAHATASATAISSFSSMEHLSQASAAAGTAGSSAMVSTSDLMRLVSRSGDTASSHGQDTGVRDDVSSRHAAAGRMMDAALLARQSTQVPTMVNAATQGPKDRALSAVQAMNFQSGMAGVLSGPSSMAGNTVTASRQGDLRSGPEGQTTDSLFSLMVKASSGESEAFSAGHGDQGASGEGQDMPGHESAGVTGGSGGDGGQEVQGSLSSFAGLVTSSEGHIIQPETRGVTAGVTSHEARQAAAETGLSALQTGGSAAGVLAGRATAGQAGTLTMTVMTADSTPVHVQLDRSAAGLSALSLQGQDDGTTEALQKTHHVLARELDEAGLHASLMKIDVLPADAGHMAGGQEQNMPQHQWQGGHQSSGQQAGAFFSGGEGGSSQEQRSRSGDDVSAPARQEPSLQAEERAVTPAMVRPARMGHLNISV</sequence>
<evidence type="ECO:0000256" key="1">
    <source>
        <dbReference type="SAM" id="MobiDB-lite"/>
    </source>
</evidence>